<feature type="transmembrane region" description="Helical" evidence="7">
    <location>
        <begin position="169"/>
        <end position="188"/>
    </location>
</feature>
<feature type="transmembrane region" description="Helical" evidence="7">
    <location>
        <begin position="197"/>
        <end position="217"/>
    </location>
</feature>
<evidence type="ECO:0000313" key="9">
    <source>
        <dbReference type="EMBL" id="GAI40825.1"/>
    </source>
</evidence>
<dbReference type="GO" id="GO:0055085">
    <property type="term" value="P:transmembrane transport"/>
    <property type="evidence" value="ECO:0007669"/>
    <property type="project" value="InterPro"/>
</dbReference>
<dbReference type="SUPFAM" id="SSF161098">
    <property type="entry name" value="MetI-like"/>
    <property type="match status" value="1"/>
</dbReference>
<evidence type="ECO:0000256" key="6">
    <source>
        <dbReference type="ARBA" id="ARBA00023136"/>
    </source>
</evidence>
<dbReference type="InterPro" id="IPR035906">
    <property type="entry name" value="MetI-like_sf"/>
</dbReference>
<feature type="domain" description="ABC transmembrane type-1" evidence="8">
    <location>
        <begin position="28"/>
        <end position="218"/>
    </location>
</feature>
<dbReference type="AlphaFoldDB" id="X1PP53"/>
<name>X1PP53_9ZZZZ</name>
<feature type="transmembrane region" description="Helical" evidence="7">
    <location>
        <begin position="63"/>
        <end position="84"/>
    </location>
</feature>
<evidence type="ECO:0000256" key="2">
    <source>
        <dbReference type="ARBA" id="ARBA00022448"/>
    </source>
</evidence>
<sequence length="258" mass="28307">LLTPPDAEHLLGRDDAGKDVLSQLIYGARVSLTVGFTASFMSMFIGTAVGLVAGYYGGRIGNALMRVVDFLLVIPDLPLMLVFISIWGRGLWKIILVIGLLGWTGGARVVRSQVLSIKERQFVLRARAIGAGSLRIIMRHIFPQVVPLILAQAVLSISGSIIAESSLSFLGLGDPMLVSWGMMLNFAFERAISRRAWWFLLPPGFAIVWVSVGLIMMGNTLEEIVNPRFKTHHLFDPRQMVALIAGVRPKVEAEGVRE</sequence>
<dbReference type="Gene3D" id="1.10.3720.10">
    <property type="entry name" value="MetI-like"/>
    <property type="match status" value="1"/>
</dbReference>
<dbReference type="PROSITE" id="PS50928">
    <property type="entry name" value="ABC_TM1"/>
    <property type="match status" value="1"/>
</dbReference>
<keyword evidence="2" id="KW-0813">Transport</keyword>
<dbReference type="EMBL" id="BARV01025114">
    <property type="protein sequence ID" value="GAI40825.1"/>
    <property type="molecule type" value="Genomic_DNA"/>
</dbReference>
<evidence type="ECO:0000256" key="3">
    <source>
        <dbReference type="ARBA" id="ARBA00022475"/>
    </source>
</evidence>
<evidence type="ECO:0000256" key="4">
    <source>
        <dbReference type="ARBA" id="ARBA00022692"/>
    </source>
</evidence>
<dbReference type="InterPro" id="IPR000515">
    <property type="entry name" value="MetI-like"/>
</dbReference>
<keyword evidence="4 7" id="KW-0812">Transmembrane</keyword>
<dbReference type="PANTHER" id="PTHR43386:SF1">
    <property type="entry name" value="D,D-DIPEPTIDE TRANSPORT SYSTEM PERMEASE PROTEIN DDPC-RELATED"/>
    <property type="match status" value="1"/>
</dbReference>
<dbReference type="GO" id="GO:0005886">
    <property type="term" value="C:plasma membrane"/>
    <property type="evidence" value="ECO:0007669"/>
    <property type="project" value="UniProtKB-SubCell"/>
</dbReference>
<protein>
    <recommendedName>
        <fullName evidence="8">ABC transmembrane type-1 domain-containing protein</fullName>
    </recommendedName>
</protein>
<feature type="non-terminal residue" evidence="9">
    <location>
        <position position="1"/>
    </location>
</feature>
<dbReference type="CDD" id="cd06261">
    <property type="entry name" value="TM_PBP2"/>
    <property type="match status" value="1"/>
</dbReference>
<keyword evidence="3" id="KW-1003">Cell membrane</keyword>
<evidence type="ECO:0000256" key="5">
    <source>
        <dbReference type="ARBA" id="ARBA00022989"/>
    </source>
</evidence>
<accession>X1PP53</accession>
<dbReference type="InterPro" id="IPR050366">
    <property type="entry name" value="BP-dependent_transpt_permease"/>
</dbReference>
<dbReference type="Pfam" id="PF00528">
    <property type="entry name" value="BPD_transp_1"/>
    <property type="match status" value="1"/>
</dbReference>
<feature type="transmembrane region" description="Helical" evidence="7">
    <location>
        <begin position="145"/>
        <end position="163"/>
    </location>
</feature>
<proteinExistence type="predicted"/>
<gene>
    <name evidence="9" type="ORF">S06H3_40861</name>
</gene>
<keyword evidence="6 7" id="KW-0472">Membrane</keyword>
<reference evidence="9" key="1">
    <citation type="journal article" date="2014" name="Front. Microbiol.">
        <title>High frequency of phylogenetically diverse reductive dehalogenase-homologous genes in deep subseafloor sedimentary metagenomes.</title>
        <authorList>
            <person name="Kawai M."/>
            <person name="Futagami T."/>
            <person name="Toyoda A."/>
            <person name="Takaki Y."/>
            <person name="Nishi S."/>
            <person name="Hori S."/>
            <person name="Arai W."/>
            <person name="Tsubouchi T."/>
            <person name="Morono Y."/>
            <person name="Uchiyama I."/>
            <person name="Ito T."/>
            <person name="Fujiyama A."/>
            <person name="Inagaki F."/>
            <person name="Takami H."/>
        </authorList>
    </citation>
    <scope>NUCLEOTIDE SEQUENCE</scope>
    <source>
        <strain evidence="9">Expedition CK06-06</strain>
    </source>
</reference>
<dbReference type="PANTHER" id="PTHR43386">
    <property type="entry name" value="OLIGOPEPTIDE TRANSPORT SYSTEM PERMEASE PROTEIN APPC"/>
    <property type="match status" value="1"/>
</dbReference>
<comment type="subcellular location">
    <subcellularLocation>
        <location evidence="1">Cell membrane</location>
        <topology evidence="1">Multi-pass membrane protein</topology>
    </subcellularLocation>
</comment>
<evidence type="ECO:0000259" key="8">
    <source>
        <dbReference type="PROSITE" id="PS50928"/>
    </source>
</evidence>
<feature type="transmembrane region" description="Helical" evidence="7">
    <location>
        <begin position="34"/>
        <end position="56"/>
    </location>
</feature>
<evidence type="ECO:0000256" key="7">
    <source>
        <dbReference type="SAM" id="Phobius"/>
    </source>
</evidence>
<evidence type="ECO:0000256" key="1">
    <source>
        <dbReference type="ARBA" id="ARBA00004651"/>
    </source>
</evidence>
<comment type="caution">
    <text evidence="9">The sequence shown here is derived from an EMBL/GenBank/DDBJ whole genome shotgun (WGS) entry which is preliminary data.</text>
</comment>
<keyword evidence="5 7" id="KW-1133">Transmembrane helix</keyword>
<organism evidence="9">
    <name type="scientific">marine sediment metagenome</name>
    <dbReference type="NCBI Taxonomy" id="412755"/>
    <lineage>
        <taxon>unclassified sequences</taxon>
        <taxon>metagenomes</taxon>
        <taxon>ecological metagenomes</taxon>
    </lineage>
</organism>
<feature type="transmembrane region" description="Helical" evidence="7">
    <location>
        <begin position="90"/>
        <end position="110"/>
    </location>
</feature>